<organism evidence="3 4">
    <name type="scientific">Lamprobacter modestohalophilus</name>
    <dbReference type="NCBI Taxonomy" id="1064514"/>
    <lineage>
        <taxon>Bacteria</taxon>
        <taxon>Pseudomonadati</taxon>
        <taxon>Pseudomonadota</taxon>
        <taxon>Gammaproteobacteria</taxon>
        <taxon>Chromatiales</taxon>
        <taxon>Chromatiaceae</taxon>
        <taxon>Lamprobacter</taxon>
    </lineage>
</organism>
<proteinExistence type="predicted"/>
<feature type="domain" description="PIN-like" evidence="2">
    <location>
        <begin position="5"/>
        <end position="70"/>
    </location>
</feature>
<dbReference type="Proteomes" id="UP001138768">
    <property type="component" value="Unassembled WGS sequence"/>
</dbReference>
<gene>
    <name evidence="3" type="ORF">CKO42_17375</name>
</gene>
<protein>
    <recommendedName>
        <fullName evidence="2">PIN-like domain-containing protein</fullName>
    </recommendedName>
</protein>
<name>A0A9X0WB47_9GAMM</name>
<dbReference type="Pfam" id="PF18475">
    <property type="entry name" value="PIN7"/>
    <property type="match status" value="1"/>
</dbReference>
<dbReference type="EMBL" id="NRRY01000033">
    <property type="protein sequence ID" value="MBK1620179.1"/>
    <property type="molecule type" value="Genomic_DNA"/>
</dbReference>
<evidence type="ECO:0000313" key="4">
    <source>
        <dbReference type="Proteomes" id="UP001138768"/>
    </source>
</evidence>
<comment type="caution">
    <text evidence="3">The sequence shown here is derived from an EMBL/GenBank/DDBJ whole genome shotgun (WGS) entry which is preliminary data.</text>
</comment>
<evidence type="ECO:0000313" key="3">
    <source>
        <dbReference type="EMBL" id="MBK1620179.1"/>
    </source>
</evidence>
<keyword evidence="4" id="KW-1185">Reference proteome</keyword>
<evidence type="ECO:0000256" key="1">
    <source>
        <dbReference type="SAM" id="MobiDB-lite"/>
    </source>
</evidence>
<evidence type="ECO:0000259" key="2">
    <source>
        <dbReference type="Pfam" id="PF18475"/>
    </source>
</evidence>
<feature type="region of interest" description="Disordered" evidence="1">
    <location>
        <begin position="80"/>
        <end position="116"/>
    </location>
</feature>
<accession>A0A9X0WB47</accession>
<sequence>MNVILIDYEIIQPTDLAGLQDEDVRIVIFVGVQQNRIPFDFSPAMQQLGEQARYVKIGDTGRNALDFHLACQVPVDRGHNDAKAEPIHPLADAAGGDDHRHRRSASSGIRQRLHEVGQSGLRSTGDLYLGSRLQADGRGQGQRLLSSTRPA</sequence>
<reference evidence="3 4" key="1">
    <citation type="journal article" date="2020" name="Microorganisms">
        <title>Osmotic Adaptation and Compatible Solute Biosynthesis of Phototrophic Bacteria as Revealed from Genome Analyses.</title>
        <authorList>
            <person name="Imhoff J.F."/>
            <person name="Rahn T."/>
            <person name="Kunzel S."/>
            <person name="Keller A."/>
            <person name="Neulinger S.C."/>
        </authorList>
    </citation>
    <scope>NUCLEOTIDE SEQUENCE [LARGE SCALE GENOMIC DNA]</scope>
    <source>
        <strain evidence="3 4">DSM 25653</strain>
    </source>
</reference>
<dbReference type="InterPro" id="IPR041494">
    <property type="entry name" value="PIN7"/>
</dbReference>
<dbReference type="AlphaFoldDB" id="A0A9X0WB47"/>